<proteinExistence type="predicted"/>
<protein>
    <submittedName>
        <fullName evidence="1">Uncharacterized protein</fullName>
    </submittedName>
</protein>
<dbReference type="EMBL" id="BART01016331">
    <property type="protein sequence ID" value="GAG80332.1"/>
    <property type="molecule type" value="Genomic_DNA"/>
</dbReference>
<reference evidence="1" key="1">
    <citation type="journal article" date="2014" name="Front. Microbiol.">
        <title>High frequency of phylogenetically diverse reductive dehalogenase-homologous genes in deep subseafloor sedimentary metagenomes.</title>
        <authorList>
            <person name="Kawai M."/>
            <person name="Futagami T."/>
            <person name="Toyoda A."/>
            <person name="Takaki Y."/>
            <person name="Nishi S."/>
            <person name="Hori S."/>
            <person name="Arai W."/>
            <person name="Tsubouchi T."/>
            <person name="Morono Y."/>
            <person name="Uchiyama I."/>
            <person name="Ito T."/>
            <person name="Fujiyama A."/>
            <person name="Inagaki F."/>
            <person name="Takami H."/>
        </authorList>
    </citation>
    <scope>NUCLEOTIDE SEQUENCE</scope>
    <source>
        <strain evidence="1">Expedition CK06-06</strain>
    </source>
</reference>
<gene>
    <name evidence="1" type="ORF">S01H4_31436</name>
</gene>
<accession>X1BGK6</accession>
<organism evidence="1">
    <name type="scientific">marine sediment metagenome</name>
    <dbReference type="NCBI Taxonomy" id="412755"/>
    <lineage>
        <taxon>unclassified sequences</taxon>
        <taxon>metagenomes</taxon>
        <taxon>ecological metagenomes</taxon>
    </lineage>
</organism>
<evidence type="ECO:0000313" key="1">
    <source>
        <dbReference type="EMBL" id="GAG80332.1"/>
    </source>
</evidence>
<dbReference type="AlphaFoldDB" id="X1BGK6"/>
<comment type="caution">
    <text evidence="1">The sequence shown here is derived from an EMBL/GenBank/DDBJ whole genome shotgun (WGS) entry which is preliminary data.</text>
</comment>
<name>X1BGK6_9ZZZZ</name>
<sequence>MIINNKPNNNHRFRWIVLIPVVPLPQNFNSAMQSDTFVMSFLVYRLYYEKVEMRKGGESAGNRGRRGEFRN</sequence>